<dbReference type="AlphaFoldDB" id="A0A6G0XWF9"/>
<feature type="region of interest" description="Disordered" evidence="1">
    <location>
        <begin position="47"/>
        <end position="66"/>
    </location>
</feature>
<proteinExistence type="predicted"/>
<dbReference type="InterPro" id="IPR018276">
    <property type="entry name" value="DDA1_dom"/>
</dbReference>
<keyword evidence="4" id="KW-1185">Reference proteome</keyword>
<sequence>MSIPHTPLNSPIRKTKSMNDMASTLMNWPSADESIFTRCLPSFPMIRPPETYTPTHSTDPPPQQVISSEPLHSLLRLFYRSSDAKVKREVTDVGIDRPTKILRTA</sequence>
<gene>
    <name evidence="3" type="ORF">Ae201684_000628</name>
</gene>
<accession>A0A6G0XWF9</accession>
<evidence type="ECO:0000256" key="1">
    <source>
        <dbReference type="SAM" id="MobiDB-lite"/>
    </source>
</evidence>
<dbReference type="Pfam" id="PF10172">
    <property type="entry name" value="DDA1"/>
    <property type="match status" value="1"/>
</dbReference>
<dbReference type="Proteomes" id="UP000481153">
    <property type="component" value="Unassembled WGS sequence"/>
</dbReference>
<dbReference type="EMBL" id="VJMJ01000003">
    <property type="protein sequence ID" value="KAF0745051.1"/>
    <property type="molecule type" value="Genomic_DNA"/>
</dbReference>
<organism evidence="3 4">
    <name type="scientific">Aphanomyces euteiches</name>
    <dbReference type="NCBI Taxonomy" id="100861"/>
    <lineage>
        <taxon>Eukaryota</taxon>
        <taxon>Sar</taxon>
        <taxon>Stramenopiles</taxon>
        <taxon>Oomycota</taxon>
        <taxon>Saprolegniomycetes</taxon>
        <taxon>Saprolegniales</taxon>
        <taxon>Verrucalvaceae</taxon>
        <taxon>Aphanomyces</taxon>
    </lineage>
</organism>
<reference evidence="3 4" key="1">
    <citation type="submission" date="2019-07" db="EMBL/GenBank/DDBJ databases">
        <title>Genomics analysis of Aphanomyces spp. identifies a new class of oomycete effector associated with host adaptation.</title>
        <authorList>
            <person name="Gaulin E."/>
        </authorList>
    </citation>
    <scope>NUCLEOTIDE SEQUENCE [LARGE SCALE GENOMIC DNA]</scope>
    <source>
        <strain evidence="3 4">ATCC 201684</strain>
    </source>
</reference>
<protein>
    <recommendedName>
        <fullName evidence="2">DET1- and DDB1-associated protein 1 domain-containing protein</fullName>
    </recommendedName>
</protein>
<evidence type="ECO:0000313" key="3">
    <source>
        <dbReference type="EMBL" id="KAF0745051.1"/>
    </source>
</evidence>
<comment type="caution">
    <text evidence="3">The sequence shown here is derived from an EMBL/GenBank/DDBJ whole genome shotgun (WGS) entry which is preliminary data.</text>
</comment>
<name>A0A6G0XWF9_9STRA</name>
<evidence type="ECO:0000259" key="2">
    <source>
        <dbReference type="Pfam" id="PF10172"/>
    </source>
</evidence>
<evidence type="ECO:0000313" key="4">
    <source>
        <dbReference type="Proteomes" id="UP000481153"/>
    </source>
</evidence>
<feature type="domain" description="DET1- and DDB1-associated protein 1" evidence="2">
    <location>
        <begin position="25"/>
        <end position="83"/>
    </location>
</feature>